<dbReference type="PROSITE" id="PS50853">
    <property type="entry name" value="FN3"/>
    <property type="match status" value="1"/>
</dbReference>
<dbReference type="EMBL" id="JAULBC010000007">
    <property type="protein sequence ID" value="MEX6689955.1"/>
    <property type="molecule type" value="Genomic_DNA"/>
</dbReference>
<evidence type="ECO:0000259" key="4">
    <source>
        <dbReference type="PROSITE" id="PS50853"/>
    </source>
</evidence>
<name>A0ABV3ZKC5_9BACT</name>
<dbReference type="Gene3D" id="2.60.40.1220">
    <property type="match status" value="1"/>
</dbReference>
<dbReference type="Gene3D" id="3.40.50.880">
    <property type="match status" value="1"/>
</dbReference>
<sequence>MKTAKLFFQQKYFHSVRNLRLALNLCFRVISCIVVLFTAHAVNAQNAIVTENQLPGNPSAQWDIQGAGDLSIQGFATDISVNKGETVHFKIKTNASNYSIDIYRIGYYQGNGARKVGTGVITATLPQTQPNDLYDVATGLTDCGNWNESAHWDVPATAVSGIYIAKLTRADNNGSSHITFVVRDDASTSDLYFKTSDGTWQAYNNYGGNSLYENNSGTAVPGFNHATKVSYNRPFYTRNGGDAGEGGIAEDWVFNAEYPMIRWLEKNGFDVSYTSNVDADRRGDLIRNHKVFLSVGHDEYWSGQEVANVTAARNAGVHLAFFSGNEIYWKTRYEASTDGSATSYRTLVCYKEGTLGENVCGGKCDPLPNVWTGLWRAGCEYPNADGCKPENGLTGQISWKDYTGAITVPDTYKNLRFWRNTSIASLGAGQTATLSAGTLGYECDFEQYESYYPAGRIRLSSTAIGNDKHALSLYRHASGALVFGAGTVQWSWGLDGVHDRGGSVEDPRMQQATVNLFADMGVQPASLQSPLTIATMSTDLIAPSSVIATPAASALLPTGTAVVISGTAADDGGGVVAGVEISTDGGVTWQRADGTTNWSYSWTPTTTGSVTIHSRSFDDNGNIEAMGSESGANTVNVKVYNPSEPNCPCNVFQPTDVPAIAKDNDGTSIEIGFKFRSNTSGFITGVRYYKGAGTTGTHIGHLWSSSGASLAQITFNNETASGWQEAKFSTSVAITAGVTYVASIFSSSGDYANTNPYFTSTVTNGPLSALATNIDGPNGVYKYSPTPVFPTDFYQSTNYWVDVVFETQAGPDITPPDIAFTAPDNGSTKVNVSTAVTLTFDEPINTSSITASTFMLLDSSGAAVPANITYDNQANTATLKPIANLAYSKKYTVVAKGGSSNPAIKDLAGNALSADTSFSFTTQAVPPPPPTNGTGGPILIVSDPTNPFSRYTVEILRAEGLNEFNAMDISQVTTSVLNSYDVVVLGEMSISSAQATMFSDWTNAGGTLIAFRPNAQLSALLGITQTGSTLSDKYIKVDTSTISTRGIVSQTIQYHGTADLYNLNGATSLATLFSDANTATTYPAVTIKTAGTGTAVAFTYDLAKSVIYTRQGNPAWAGQKRDGQIDPIRSDDQFFPDWIDFSKIAIPQADEQQHLLANLIIKNSLKRKPLPRLWFLPKGFKAAVVMTGDDHGDAGMQPRFDINISESPTACSVKDWECIRSTGYLYVGSTFTNALAKHYDSLGFEVALHVNTNCGNVTATQYQSFITDQMSAFSSTLPGVPTPSTNRNHCITWSNWSTVPEVEVANGIRLDANYYYWPDAWIHGMSGMFTGSGVPMRFAKINGELIDCYQLTTQMPDESNLTFPNFIDTLLDKATGPEGYYGVFTANMHFDNPDHPGANAIVASAKAHSVPVVSAKQMLDWLDARNAVSYTNMSWNGSSLTFTLTAGADARNLQCMIPHASAAGMLSSITRNGAAVTYRTEVIKGINYAFFTATTGDYTANYGTADNSAPQITAVTATVSADSATIKWTTNEAASSKVNYAPAGQPLTNMVSDTALVTSHTMVINGLTFGTTYYYRVTSADKAANSSSSPVAPDSLTFNVPVPNSAPVITLQPQSKAACPGAVITFKSTATGTPAPTVQWQSSTTGTTWSNITGAKDTILTVTASTTINGTRYRAVWSNSAGSITSDSAKITVSTTVTVALSAKSAVTCNGGSNGTLTVTASGGTGPYQYKLGSTGTYQQSPTFMNLRAGSYTVYANDLGCGGTGSLVVTITQPTAVKVVLVSQTNLTCYGVATGSLTVSGTGGTGSIYTFRIGTTGTFQSSPTFSNLAAGSYKVYAQDSVGCISPTALTVTITQPAVVKAVLISKTNTSCNGGSDGTATVSGTGGTAPYQFRNGVSGTFQTSPTITGLPAGSAKIYAMDNVGCVSPSALSVSISQPAALKLSIASQTNVSCSGGSNGSVTVSATGQSGTYLYRLGTTGTFQASPIFTGLKAGTYTIYAQTTLCPTLASINVKITQSNTPCIAGARIGSGETSIRQSSAMDSVVASTSKFDASVSPNPSASDFSLVVKGTDDKEVTVTVSDILGRPVYSSKGVITGAIRFGENLQPGVYIVNIQQGKEVISLRIIKQ</sequence>
<dbReference type="InterPro" id="IPR014756">
    <property type="entry name" value="Ig_E-set"/>
</dbReference>
<dbReference type="InterPro" id="IPR014755">
    <property type="entry name" value="Cu-Rt/internalin_Ig-like"/>
</dbReference>
<dbReference type="InterPro" id="IPR013783">
    <property type="entry name" value="Ig-like_fold"/>
</dbReference>
<dbReference type="Pfam" id="PF20254">
    <property type="entry name" value="DMFA2_C"/>
    <property type="match status" value="1"/>
</dbReference>
<organism evidence="5 6">
    <name type="scientific">Danxiaibacter flavus</name>
    <dbReference type="NCBI Taxonomy" id="3049108"/>
    <lineage>
        <taxon>Bacteria</taxon>
        <taxon>Pseudomonadati</taxon>
        <taxon>Bacteroidota</taxon>
        <taxon>Chitinophagia</taxon>
        <taxon>Chitinophagales</taxon>
        <taxon>Chitinophagaceae</taxon>
        <taxon>Danxiaibacter</taxon>
    </lineage>
</organism>
<evidence type="ECO:0000313" key="6">
    <source>
        <dbReference type="Proteomes" id="UP001560573"/>
    </source>
</evidence>
<protein>
    <submittedName>
        <fullName evidence="5">DUF4082 domain-containing protein</fullName>
    </submittedName>
</protein>
<dbReference type="InterPro" id="IPR025141">
    <property type="entry name" value="DUF4082"/>
</dbReference>
<dbReference type="SUPFAM" id="SSF49363">
    <property type="entry name" value="Purple acid phosphatase, N-terminal domain"/>
    <property type="match status" value="1"/>
</dbReference>
<feature type="domain" description="Fibronectin type-III" evidence="4">
    <location>
        <begin position="1509"/>
        <end position="1603"/>
    </location>
</feature>
<proteinExistence type="predicted"/>
<dbReference type="Pfam" id="PF16656">
    <property type="entry name" value="Pur_ac_phosph_N"/>
    <property type="match status" value="1"/>
</dbReference>
<dbReference type="RefSeq" id="WP_369331361.1">
    <property type="nucleotide sequence ID" value="NZ_JAULBC010000007.1"/>
</dbReference>
<dbReference type="Pfam" id="PF13573">
    <property type="entry name" value="SprB"/>
    <property type="match status" value="3"/>
</dbReference>
<keyword evidence="1" id="KW-0732">Signal</keyword>
<dbReference type="NCBIfam" id="TIGR04183">
    <property type="entry name" value="Por_Secre_tail"/>
    <property type="match status" value="1"/>
</dbReference>
<evidence type="ECO:0000259" key="3">
    <source>
        <dbReference type="PROSITE" id="PS50835"/>
    </source>
</evidence>
<dbReference type="Gene3D" id="2.60.40.650">
    <property type="match status" value="1"/>
</dbReference>
<keyword evidence="6" id="KW-1185">Reference proteome</keyword>
<keyword evidence="2" id="KW-1133">Transmembrane helix</keyword>
<dbReference type="Gene3D" id="2.40.10.10">
    <property type="entry name" value="Trypsin-like serine proteases"/>
    <property type="match status" value="1"/>
</dbReference>
<evidence type="ECO:0000256" key="2">
    <source>
        <dbReference type="SAM" id="Phobius"/>
    </source>
</evidence>
<dbReference type="Pfam" id="PF13313">
    <property type="entry name" value="DUF4082"/>
    <property type="match status" value="1"/>
</dbReference>
<feature type="transmembrane region" description="Helical" evidence="2">
    <location>
        <begin position="21"/>
        <end position="42"/>
    </location>
</feature>
<dbReference type="InterPro" id="IPR003961">
    <property type="entry name" value="FN3_dom"/>
</dbReference>
<dbReference type="Pfam" id="PF17957">
    <property type="entry name" value="Big_7"/>
    <property type="match status" value="1"/>
</dbReference>
<keyword evidence="2" id="KW-0472">Membrane</keyword>
<dbReference type="InterPro" id="IPR008963">
    <property type="entry name" value="Purple_acid_Pase-like_N"/>
</dbReference>
<dbReference type="InterPro" id="IPR025667">
    <property type="entry name" value="SprB_repeat"/>
</dbReference>
<dbReference type="InterPro" id="IPR036179">
    <property type="entry name" value="Ig-like_dom_sf"/>
</dbReference>
<comment type="caution">
    <text evidence="5">The sequence shown here is derived from an EMBL/GenBank/DDBJ whole genome shotgun (WGS) entry which is preliminary data.</text>
</comment>
<dbReference type="InterPro" id="IPR029062">
    <property type="entry name" value="Class_I_gatase-like"/>
</dbReference>
<evidence type="ECO:0000256" key="1">
    <source>
        <dbReference type="ARBA" id="ARBA00022729"/>
    </source>
</evidence>
<dbReference type="InterPro" id="IPR015914">
    <property type="entry name" value="PAPs_N"/>
</dbReference>
<keyword evidence="2" id="KW-0812">Transmembrane</keyword>
<dbReference type="SUPFAM" id="SSF52317">
    <property type="entry name" value="Class I glutamine amidotransferase-like"/>
    <property type="match status" value="1"/>
</dbReference>
<dbReference type="InterPro" id="IPR007110">
    <property type="entry name" value="Ig-like_dom"/>
</dbReference>
<reference evidence="5 6" key="1">
    <citation type="submission" date="2023-07" db="EMBL/GenBank/DDBJ databases">
        <authorList>
            <person name="Lian W.-H."/>
        </authorList>
    </citation>
    <scope>NUCLEOTIDE SEQUENCE [LARGE SCALE GENOMIC DNA]</scope>
    <source>
        <strain evidence="5 6">SYSU DXS3180</strain>
    </source>
</reference>
<dbReference type="InterPro" id="IPR046540">
    <property type="entry name" value="DMFA2_C"/>
</dbReference>
<dbReference type="Gene3D" id="2.60.40.10">
    <property type="entry name" value="Immunoglobulins"/>
    <property type="match status" value="2"/>
</dbReference>
<dbReference type="SUPFAM" id="SSF81296">
    <property type="entry name" value="E set domains"/>
    <property type="match status" value="1"/>
</dbReference>
<gene>
    <name evidence="5" type="ORF">QTN47_20775</name>
</gene>
<dbReference type="SUPFAM" id="SSF48726">
    <property type="entry name" value="Immunoglobulin"/>
    <property type="match status" value="1"/>
</dbReference>
<dbReference type="InterPro" id="IPR026444">
    <property type="entry name" value="Secre_tail"/>
</dbReference>
<dbReference type="CDD" id="cd00063">
    <property type="entry name" value="FN3"/>
    <property type="match status" value="1"/>
</dbReference>
<dbReference type="InterPro" id="IPR043504">
    <property type="entry name" value="Peptidase_S1_PA_chymotrypsin"/>
</dbReference>
<feature type="domain" description="Ig-like" evidence="3">
    <location>
        <begin position="1607"/>
        <end position="1692"/>
    </location>
</feature>
<accession>A0ABV3ZKC5</accession>
<dbReference type="InterPro" id="IPR032812">
    <property type="entry name" value="SbsA_Ig"/>
</dbReference>
<dbReference type="PROSITE" id="PS50835">
    <property type="entry name" value="IG_LIKE"/>
    <property type="match status" value="1"/>
</dbReference>
<dbReference type="Pfam" id="PF13205">
    <property type="entry name" value="Big_5"/>
    <property type="match status" value="1"/>
</dbReference>
<dbReference type="Proteomes" id="UP001560573">
    <property type="component" value="Unassembled WGS sequence"/>
</dbReference>
<evidence type="ECO:0000313" key="5">
    <source>
        <dbReference type="EMBL" id="MEX6689955.1"/>
    </source>
</evidence>